<sequence>MNNRSRMQLLRCIFCVLLLIIDKICGGELPRGVPLSRSSFYQVGQLFTCLDGSSAVSWLKVNDDYCDCRDGSDEPGTSACLNGRFFCRDMQYRPVYLPSAYVNDTICDCCDGSDEYGIPGNCPSACGALAASLREAQSIKRNQIEQGHKLFKEYVEDLKERKAKGIFHEEEELKLPEHDVGTNSDNNDETIQANVNVDPQSARNEEHSTSAPSSSVSPNQQSPDDHDNLVEHKESLSNTDHHEENLNEHDHGDVLDDYKQSNDESHQENPSPNEESVVQHRPIRIPIDYGPEEGFRMLTELPDGCLDLDDREYTYSLCPFKSVHQKLLGSSKSDPGTSIGIWSRWLESDENEKSYKVMLYENGLHCWNGPARSTKVFVHCGDSNQLTAVSEPSRCEYVMQLITPAACYEDPNELFRRMHPEL</sequence>
<dbReference type="Pfam" id="PF13015">
    <property type="entry name" value="PRKCSH_1"/>
    <property type="match status" value="1"/>
</dbReference>
<accession>Q5DA66</accession>
<dbReference type="PROSITE" id="PS51914">
    <property type="entry name" value="MRH"/>
    <property type="match status" value="1"/>
</dbReference>
<dbReference type="EMBL" id="AY815558">
    <property type="protein sequence ID" value="AAW27290.1"/>
    <property type="molecule type" value="mRNA"/>
</dbReference>
<dbReference type="InterPro" id="IPR028146">
    <property type="entry name" value="PRKCSH_N"/>
</dbReference>
<feature type="region of interest" description="Disordered" evidence="5">
    <location>
        <begin position="169"/>
        <end position="282"/>
    </location>
</feature>
<evidence type="ECO:0000256" key="2">
    <source>
        <dbReference type="ARBA" id="ARBA00022729"/>
    </source>
</evidence>
<dbReference type="PANTHER" id="PTHR12630:SF1">
    <property type="entry name" value="GLUCOSIDASE 2 SUBUNIT BETA"/>
    <property type="match status" value="1"/>
</dbReference>
<dbReference type="Gene3D" id="2.70.130.10">
    <property type="entry name" value="Mannose-6-phosphate receptor binding domain"/>
    <property type="match status" value="1"/>
</dbReference>
<dbReference type="SUPFAM" id="SSF50911">
    <property type="entry name" value="Mannose 6-phosphate receptor domain"/>
    <property type="match status" value="1"/>
</dbReference>
<dbReference type="GO" id="GO:0017177">
    <property type="term" value="C:glucosidase II complex"/>
    <property type="evidence" value="ECO:0007669"/>
    <property type="project" value="TreeGrafter"/>
</dbReference>
<keyword evidence="2 6" id="KW-0732">Signal</keyword>
<dbReference type="InterPro" id="IPR036607">
    <property type="entry name" value="PRKCSH"/>
</dbReference>
<dbReference type="AlphaFoldDB" id="Q5DA66"/>
<evidence type="ECO:0000256" key="3">
    <source>
        <dbReference type="ARBA" id="ARBA00022824"/>
    </source>
</evidence>
<dbReference type="InterPro" id="IPR044865">
    <property type="entry name" value="MRH_dom"/>
</dbReference>
<evidence type="ECO:0000256" key="5">
    <source>
        <dbReference type="SAM" id="MobiDB-lite"/>
    </source>
</evidence>
<feature type="domain" description="MRH" evidence="7">
    <location>
        <begin position="303"/>
        <end position="409"/>
    </location>
</feature>
<dbReference type="Pfam" id="PF12999">
    <property type="entry name" value="PRKCSH-like"/>
    <property type="match status" value="1"/>
</dbReference>
<feature type="chain" id="PRO_5004255288" description="Glucosidase 2 subunit beta" evidence="6">
    <location>
        <begin position="27"/>
        <end position="422"/>
    </location>
</feature>
<reference evidence="8" key="2">
    <citation type="journal article" date="2006" name="PLoS Pathog.">
        <title>New perspectives on host-parasite interplay by comparative transcriptomic and proteomic analyses of Schistosoma japonicum.</title>
        <authorList>
            <person name="Liu F."/>
            <person name="Lu J."/>
            <person name="Hu W."/>
            <person name="Wang S.Y."/>
            <person name="Cui S.J."/>
            <person name="Chi M."/>
            <person name="Yan Q."/>
            <person name="Wang X.R."/>
            <person name="Song H.D."/>
            <person name="Xu X.N."/>
            <person name="Wang J.J."/>
            <person name="Zhang X.L."/>
            <person name="Zhang X."/>
            <person name="Wang Z.Q."/>
            <person name="Xue C.L."/>
            <person name="Brindley P.J."/>
            <person name="McManus D.P."/>
            <person name="Yang P.Y."/>
            <person name="Feng Z."/>
            <person name="Chen Z."/>
            <person name="Han Z.G."/>
        </authorList>
    </citation>
    <scope>NUCLEOTIDE SEQUENCE</scope>
</reference>
<name>Q5DA66_SCHJA</name>
<organism evidence="8">
    <name type="scientific">Schistosoma japonicum</name>
    <name type="common">Blood fluke</name>
    <dbReference type="NCBI Taxonomy" id="6182"/>
    <lineage>
        <taxon>Eukaryota</taxon>
        <taxon>Metazoa</taxon>
        <taxon>Spiralia</taxon>
        <taxon>Lophotrochozoa</taxon>
        <taxon>Platyhelminthes</taxon>
        <taxon>Trematoda</taxon>
        <taxon>Digenea</taxon>
        <taxon>Strigeidida</taxon>
        <taxon>Schistosomatoidea</taxon>
        <taxon>Schistosomatidae</taxon>
        <taxon>Schistosoma</taxon>
    </lineage>
</organism>
<evidence type="ECO:0000256" key="1">
    <source>
        <dbReference type="ARBA" id="ARBA00022387"/>
    </source>
</evidence>
<feature type="signal peptide" evidence="6">
    <location>
        <begin position="1"/>
        <end position="26"/>
    </location>
</feature>
<keyword evidence="3" id="KW-0256">Endoplasmic reticulum</keyword>
<evidence type="ECO:0000259" key="7">
    <source>
        <dbReference type="PROSITE" id="PS51914"/>
    </source>
</evidence>
<evidence type="ECO:0000313" key="8">
    <source>
        <dbReference type="EMBL" id="AAW27290.1"/>
    </source>
</evidence>
<feature type="compositionally biased region" description="Polar residues" evidence="5">
    <location>
        <begin position="181"/>
        <end position="202"/>
    </location>
</feature>
<dbReference type="GO" id="GO:0006491">
    <property type="term" value="P:N-glycan processing"/>
    <property type="evidence" value="ECO:0007669"/>
    <property type="project" value="TreeGrafter"/>
</dbReference>
<feature type="compositionally biased region" description="Basic and acidic residues" evidence="5">
    <location>
        <begin position="169"/>
        <end position="180"/>
    </location>
</feature>
<reference evidence="8" key="1">
    <citation type="submission" date="2004-11" db="EMBL/GenBank/DDBJ databases">
        <title>The full-length cDNA sequences of Schistosoma japonicum genes.</title>
        <authorList>
            <person name="Han Z."/>
        </authorList>
    </citation>
    <scope>NUCLEOTIDE SEQUENCE</scope>
</reference>
<dbReference type="PANTHER" id="PTHR12630">
    <property type="entry name" value="N-LINKED OLIGOSACCHARIDE PROCESSING"/>
    <property type="match status" value="1"/>
</dbReference>
<feature type="compositionally biased region" description="Basic and acidic residues" evidence="5">
    <location>
        <begin position="223"/>
        <end position="267"/>
    </location>
</feature>
<proteinExistence type="evidence at transcript level"/>
<evidence type="ECO:0000256" key="6">
    <source>
        <dbReference type="SAM" id="SignalP"/>
    </source>
</evidence>
<keyword evidence="4" id="KW-1015">Disulfide bond</keyword>
<protein>
    <recommendedName>
        <fullName evidence="1">Glucosidase 2 subunit beta</fullName>
    </recommendedName>
</protein>
<dbReference type="InterPro" id="IPR039794">
    <property type="entry name" value="Gtb1-like"/>
</dbReference>
<feature type="compositionally biased region" description="Low complexity" evidence="5">
    <location>
        <begin position="209"/>
        <end position="222"/>
    </location>
</feature>
<evidence type="ECO:0000256" key="4">
    <source>
        <dbReference type="ARBA" id="ARBA00023157"/>
    </source>
</evidence>
<dbReference type="InterPro" id="IPR009011">
    <property type="entry name" value="Man6P_isomerase_rcpt-bd_dom_sf"/>
</dbReference>